<evidence type="ECO:0000313" key="6">
    <source>
        <dbReference type="Proteomes" id="UP000001880"/>
    </source>
</evidence>
<dbReference type="eggNOG" id="COG3791">
    <property type="taxonomic scope" value="Bacteria"/>
</dbReference>
<evidence type="ECO:0000313" key="5">
    <source>
        <dbReference type="EMBL" id="ACY13966.1"/>
    </source>
</evidence>
<sequence>MTTSLSGSCHCGNLSLELHIPAGVVPAARACQCSFCRGRRARWTSVPAGEVVLAVADSAALSRYRFGTRTADFLVCARCGGAIAVACELEGSLYAVVNVDCIAALRDRELDTAPSSFDGEDVDARLMRRQRSWTPARWRPR</sequence>
<dbReference type="InterPro" id="IPR052355">
    <property type="entry name" value="CENP-V-like"/>
</dbReference>
<evidence type="ECO:0000259" key="4">
    <source>
        <dbReference type="PROSITE" id="PS51891"/>
    </source>
</evidence>
<gene>
    <name evidence="5" type="ordered locus">Hoch_1412</name>
</gene>
<dbReference type="OrthoDB" id="327703at2"/>
<dbReference type="GO" id="GO:0016846">
    <property type="term" value="F:carbon-sulfur lyase activity"/>
    <property type="evidence" value="ECO:0007669"/>
    <property type="project" value="InterPro"/>
</dbReference>
<dbReference type="GO" id="GO:0046872">
    <property type="term" value="F:metal ion binding"/>
    <property type="evidence" value="ECO:0007669"/>
    <property type="project" value="UniProtKB-KW"/>
</dbReference>
<keyword evidence="6" id="KW-1185">Reference proteome</keyword>
<dbReference type="Proteomes" id="UP000001880">
    <property type="component" value="Chromosome"/>
</dbReference>
<dbReference type="HOGENOM" id="CLU_055491_5_0_7"/>
<organism evidence="5 6">
    <name type="scientific">Haliangium ochraceum (strain DSM 14365 / JCM 11303 / SMP-2)</name>
    <dbReference type="NCBI Taxonomy" id="502025"/>
    <lineage>
        <taxon>Bacteria</taxon>
        <taxon>Pseudomonadati</taxon>
        <taxon>Myxococcota</taxon>
        <taxon>Polyangia</taxon>
        <taxon>Haliangiales</taxon>
        <taxon>Kofleriaceae</taxon>
        <taxon>Haliangium</taxon>
    </lineage>
</organism>
<keyword evidence="2" id="KW-0479">Metal-binding</keyword>
<dbReference type="KEGG" id="hoh:Hoch_1412"/>
<protein>
    <recommendedName>
        <fullName evidence="4">CENP-V/GFA domain-containing protein</fullName>
    </recommendedName>
</protein>
<dbReference type="AlphaFoldDB" id="D0LUS6"/>
<dbReference type="InterPro" id="IPR006913">
    <property type="entry name" value="CENP-V/GFA"/>
</dbReference>
<dbReference type="Gene3D" id="2.170.150.70">
    <property type="match status" value="1"/>
</dbReference>
<dbReference type="PROSITE" id="PS51891">
    <property type="entry name" value="CENP_V_GFA"/>
    <property type="match status" value="1"/>
</dbReference>
<evidence type="ECO:0000256" key="1">
    <source>
        <dbReference type="ARBA" id="ARBA00005495"/>
    </source>
</evidence>
<dbReference type="PANTHER" id="PTHR28620">
    <property type="entry name" value="CENTROMERE PROTEIN V"/>
    <property type="match status" value="1"/>
</dbReference>
<feature type="domain" description="CENP-V/GFA" evidence="4">
    <location>
        <begin position="5"/>
        <end position="123"/>
    </location>
</feature>
<reference evidence="5 6" key="1">
    <citation type="journal article" date="2010" name="Stand. Genomic Sci.">
        <title>Complete genome sequence of Haliangium ochraceum type strain (SMP-2).</title>
        <authorList>
            <consortium name="US DOE Joint Genome Institute (JGI-PGF)"/>
            <person name="Ivanova N."/>
            <person name="Daum C."/>
            <person name="Lang E."/>
            <person name="Abt B."/>
            <person name="Kopitz M."/>
            <person name="Saunders E."/>
            <person name="Lapidus A."/>
            <person name="Lucas S."/>
            <person name="Glavina Del Rio T."/>
            <person name="Nolan M."/>
            <person name="Tice H."/>
            <person name="Copeland A."/>
            <person name="Cheng J.F."/>
            <person name="Chen F."/>
            <person name="Bruce D."/>
            <person name="Goodwin L."/>
            <person name="Pitluck S."/>
            <person name="Mavromatis K."/>
            <person name="Pati A."/>
            <person name="Mikhailova N."/>
            <person name="Chen A."/>
            <person name="Palaniappan K."/>
            <person name="Land M."/>
            <person name="Hauser L."/>
            <person name="Chang Y.J."/>
            <person name="Jeffries C.D."/>
            <person name="Detter J.C."/>
            <person name="Brettin T."/>
            <person name="Rohde M."/>
            <person name="Goker M."/>
            <person name="Bristow J."/>
            <person name="Markowitz V."/>
            <person name="Eisen J.A."/>
            <person name="Hugenholtz P."/>
            <person name="Kyrpides N.C."/>
            <person name="Klenk H.P."/>
        </authorList>
    </citation>
    <scope>NUCLEOTIDE SEQUENCE [LARGE SCALE GENOMIC DNA]</scope>
    <source>
        <strain evidence="6">DSM 14365 / CIP 107738 / JCM 11303 / AJ 13395 / SMP-2</strain>
    </source>
</reference>
<dbReference type="STRING" id="502025.Hoch_1412"/>
<dbReference type="Pfam" id="PF04828">
    <property type="entry name" value="GFA"/>
    <property type="match status" value="1"/>
</dbReference>
<dbReference type="PANTHER" id="PTHR28620:SF1">
    <property type="entry name" value="CENP-V_GFA DOMAIN-CONTAINING PROTEIN"/>
    <property type="match status" value="1"/>
</dbReference>
<proteinExistence type="inferred from homology"/>
<dbReference type="SUPFAM" id="SSF51316">
    <property type="entry name" value="Mss4-like"/>
    <property type="match status" value="1"/>
</dbReference>
<name>D0LUS6_HALO1</name>
<keyword evidence="3" id="KW-0862">Zinc</keyword>
<evidence type="ECO:0000256" key="2">
    <source>
        <dbReference type="ARBA" id="ARBA00022723"/>
    </source>
</evidence>
<dbReference type="EMBL" id="CP001804">
    <property type="protein sequence ID" value="ACY13966.1"/>
    <property type="molecule type" value="Genomic_DNA"/>
</dbReference>
<accession>D0LUS6</accession>
<comment type="similarity">
    <text evidence="1">Belongs to the Gfa family.</text>
</comment>
<evidence type="ECO:0000256" key="3">
    <source>
        <dbReference type="ARBA" id="ARBA00022833"/>
    </source>
</evidence>
<dbReference type="InterPro" id="IPR011057">
    <property type="entry name" value="Mss4-like_sf"/>
</dbReference>